<sequence length="67" mass="7504">MFLCGGLTRCSLRRGSGTPETGLRLIKKLMQKDVLYLMVANLPSQGETRESVAQLEHMMEQARDGSY</sequence>
<reference evidence="1" key="2">
    <citation type="submission" date="2023-01" db="EMBL/GenBank/DDBJ databases">
        <authorList>
            <person name="Petersen C."/>
        </authorList>
    </citation>
    <scope>NUCLEOTIDE SEQUENCE</scope>
    <source>
        <strain evidence="1">IBT 15450</strain>
    </source>
</reference>
<name>A0AAD6NDW0_PENCN</name>
<organism evidence="1 2">
    <name type="scientific">Penicillium canescens</name>
    <dbReference type="NCBI Taxonomy" id="5083"/>
    <lineage>
        <taxon>Eukaryota</taxon>
        <taxon>Fungi</taxon>
        <taxon>Dikarya</taxon>
        <taxon>Ascomycota</taxon>
        <taxon>Pezizomycotina</taxon>
        <taxon>Eurotiomycetes</taxon>
        <taxon>Eurotiomycetidae</taxon>
        <taxon>Eurotiales</taxon>
        <taxon>Aspergillaceae</taxon>
        <taxon>Penicillium</taxon>
    </lineage>
</organism>
<dbReference type="AlphaFoldDB" id="A0AAD6NDW0"/>
<proteinExistence type="predicted"/>
<gene>
    <name evidence="1" type="ORF">N7460_002626</name>
</gene>
<protein>
    <submittedName>
        <fullName evidence="1">Uncharacterized protein</fullName>
    </submittedName>
</protein>
<accession>A0AAD6NDW0</accession>
<evidence type="ECO:0000313" key="2">
    <source>
        <dbReference type="Proteomes" id="UP001219568"/>
    </source>
</evidence>
<comment type="caution">
    <text evidence="1">The sequence shown here is derived from an EMBL/GenBank/DDBJ whole genome shotgun (WGS) entry which is preliminary data.</text>
</comment>
<keyword evidence="2" id="KW-1185">Reference proteome</keyword>
<dbReference type="Proteomes" id="UP001219568">
    <property type="component" value="Unassembled WGS sequence"/>
</dbReference>
<reference evidence="1" key="1">
    <citation type="journal article" date="2023" name="IMA Fungus">
        <title>Comparative genomic study of the Penicillium genus elucidates a diverse pangenome and 15 lateral gene transfer events.</title>
        <authorList>
            <person name="Petersen C."/>
            <person name="Sorensen T."/>
            <person name="Nielsen M.R."/>
            <person name="Sondergaard T.E."/>
            <person name="Sorensen J.L."/>
            <person name="Fitzpatrick D.A."/>
            <person name="Frisvad J.C."/>
            <person name="Nielsen K.L."/>
        </authorList>
    </citation>
    <scope>NUCLEOTIDE SEQUENCE</scope>
    <source>
        <strain evidence="1">IBT 15450</strain>
    </source>
</reference>
<dbReference type="EMBL" id="JAQJZL010000002">
    <property type="protein sequence ID" value="KAJ6052092.1"/>
    <property type="molecule type" value="Genomic_DNA"/>
</dbReference>
<evidence type="ECO:0000313" key="1">
    <source>
        <dbReference type="EMBL" id="KAJ6052092.1"/>
    </source>
</evidence>